<dbReference type="EMBL" id="JX649873">
    <property type="protein sequence ID" value="AGC71469.1"/>
    <property type="molecule type" value="Genomic_DNA"/>
</dbReference>
<proteinExistence type="predicted"/>
<evidence type="ECO:0000313" key="1">
    <source>
        <dbReference type="EMBL" id="AGC71469.1"/>
    </source>
</evidence>
<dbReference type="InterPro" id="IPR013783">
    <property type="entry name" value="Ig-like_fold"/>
</dbReference>
<dbReference type="Gene3D" id="2.60.40.10">
    <property type="entry name" value="Immunoglobulins"/>
    <property type="match status" value="1"/>
</dbReference>
<dbReference type="AlphaFoldDB" id="L7VVE8"/>
<accession>L7VVE8</accession>
<protein>
    <submittedName>
        <fullName evidence="1">Uncharacterized protein</fullName>
    </submittedName>
</protein>
<organism evidence="1">
    <name type="scientific">uncultured bacterium A1Q1_fos_91</name>
    <dbReference type="NCBI Taxonomy" id="1256591"/>
    <lineage>
        <taxon>Bacteria</taxon>
        <taxon>environmental samples</taxon>
    </lineage>
</organism>
<name>L7VVE8_9BACT</name>
<sequence length="315" mass="32458">MVSRLEHSLRAHAAAALCVATLCAQPVVAPSPARACSGPFFVDIATVPRTGDTGVPLNALIRVDDRLRDRASLDVELVPTGAAGDTITLTLTLDADSGYFVGLPSAPLAAMTSYDVRLARETFCAVATASLSLLPPECGAGVVDDSTVVIASFVTGDAADQDAPVIGAGVPTVGFGERLVCDSVGACCSMFSVRIVEADASAWEASDDVAVAGYHVYRDGEFVSSFRSDPFPASGWQGCSGTPPSTDLQPGSYQVVAEDYAGRVSAASAPVMVGNGCGDDGAAQCTVRVTPRRSRAPAAFLWGVLGLAVLRTRRR</sequence>
<reference evidence="1" key="1">
    <citation type="submission" date="2012-09" db="EMBL/GenBank/DDBJ databases">
        <title>Metagenomic Characterization of a Microbial Community in Wastewater Detects High Levels of Antibiotic Resistance.</title>
        <authorList>
            <person name="Abrams M."/>
            <person name="Caldwell A."/>
            <person name="Vandaei E."/>
            <person name="Lee W."/>
            <person name="Perrott J."/>
            <person name="Khan S.Y."/>
            <person name="Ta J."/>
            <person name="Romero D."/>
            <person name="Nguyen V."/>
            <person name="Pourmand N."/>
            <person name="Ouverney C.C."/>
        </authorList>
    </citation>
    <scope>NUCLEOTIDE SEQUENCE</scope>
</reference>